<feature type="domain" description="TadE-like" evidence="2">
    <location>
        <begin position="7"/>
        <end position="49"/>
    </location>
</feature>
<dbReference type="RefSeq" id="WP_176639806.1">
    <property type="nucleotide sequence ID" value="NZ_JABXXP010000111.1"/>
</dbReference>
<protein>
    <submittedName>
        <fullName evidence="3">Pilus assembly protein</fullName>
    </submittedName>
</protein>
<dbReference type="InterPro" id="IPR012495">
    <property type="entry name" value="TadE-like_dom"/>
</dbReference>
<gene>
    <name evidence="3" type="ORF">HUK84_07915</name>
</gene>
<evidence type="ECO:0000313" key="3">
    <source>
        <dbReference type="EMBL" id="NVN11063.1"/>
    </source>
</evidence>
<evidence type="ECO:0000313" key="4">
    <source>
        <dbReference type="Proteomes" id="UP000534870"/>
    </source>
</evidence>
<sequence length="131" mass="13422">MARDGRGAAIVEFAIVGSIFITLLVGTIEIGLLCWTRNTLQVTAALTARCVALATCAADPDGFAAAEAADWGLPNVLSGVTVTANANQCNGLTTASGQFVTVVLQSQYWANLPPPLSAVTLHASACYPIAS</sequence>
<keyword evidence="1" id="KW-0812">Transmembrane</keyword>
<dbReference type="EMBL" id="JABXXP010000111">
    <property type="protein sequence ID" value="NVN11063.1"/>
    <property type="molecule type" value="Genomic_DNA"/>
</dbReference>
<dbReference type="Proteomes" id="UP000534870">
    <property type="component" value="Unassembled WGS sequence"/>
</dbReference>
<dbReference type="PROSITE" id="PS00430">
    <property type="entry name" value="TONB_DEPENDENT_REC_1"/>
    <property type="match status" value="1"/>
</dbReference>
<keyword evidence="1" id="KW-0472">Membrane</keyword>
<dbReference type="AlphaFoldDB" id="A0A7Y7M755"/>
<evidence type="ECO:0000259" key="2">
    <source>
        <dbReference type="Pfam" id="PF07811"/>
    </source>
</evidence>
<dbReference type="InterPro" id="IPR010916">
    <property type="entry name" value="TonB_box_CS"/>
</dbReference>
<accession>A0A7Y7M755</accession>
<proteinExistence type="predicted"/>
<comment type="caution">
    <text evidence="3">The sequence shown here is derived from an EMBL/GenBank/DDBJ whole genome shotgun (WGS) entry which is preliminary data.</text>
</comment>
<feature type="transmembrane region" description="Helical" evidence="1">
    <location>
        <begin position="7"/>
        <end position="28"/>
    </location>
</feature>
<keyword evidence="1" id="KW-1133">Transmembrane helix</keyword>
<dbReference type="Pfam" id="PF07811">
    <property type="entry name" value="TadE"/>
    <property type="match status" value="1"/>
</dbReference>
<evidence type="ECO:0000256" key="1">
    <source>
        <dbReference type="SAM" id="Phobius"/>
    </source>
</evidence>
<reference evidence="3 4" key="1">
    <citation type="submission" date="2020-06" db="EMBL/GenBank/DDBJ databases">
        <title>Description of novel acetic acid bacteria.</title>
        <authorList>
            <person name="Sombolestani A."/>
        </authorList>
    </citation>
    <scope>NUCLEOTIDE SEQUENCE [LARGE SCALE GENOMIC DNA]</scope>
    <source>
        <strain evidence="3 4">LMG 31431</strain>
    </source>
</reference>
<organism evidence="3 4">
    <name type="scientific">Nguyenibacter vanlangensis</name>
    <dbReference type="NCBI Taxonomy" id="1216886"/>
    <lineage>
        <taxon>Bacteria</taxon>
        <taxon>Pseudomonadati</taxon>
        <taxon>Pseudomonadota</taxon>
        <taxon>Alphaproteobacteria</taxon>
        <taxon>Acetobacterales</taxon>
        <taxon>Acetobacteraceae</taxon>
        <taxon>Nguyenibacter</taxon>
    </lineage>
</organism>
<name>A0A7Y7M755_9PROT</name>